<comment type="function">
    <text evidence="7">Catalyzes the decarboxylation of four acetate groups of uroporphyrinogen-III to yield coproporphyrinogen-III.</text>
</comment>
<evidence type="ECO:0000256" key="5">
    <source>
        <dbReference type="ARBA" id="ARBA00023239"/>
    </source>
</evidence>
<dbReference type="InterPro" id="IPR006361">
    <property type="entry name" value="Uroporphyrinogen_deCO2ase_HemE"/>
</dbReference>
<dbReference type="GO" id="GO:0006782">
    <property type="term" value="P:protoporphyrinogen IX biosynthetic process"/>
    <property type="evidence" value="ECO:0007669"/>
    <property type="project" value="UniProtKB-UniRule"/>
</dbReference>
<dbReference type="NCBIfam" id="TIGR01464">
    <property type="entry name" value="hemE"/>
    <property type="match status" value="1"/>
</dbReference>
<evidence type="ECO:0000259" key="10">
    <source>
        <dbReference type="PROSITE" id="PS00906"/>
    </source>
</evidence>
<dbReference type="InterPro" id="IPR000257">
    <property type="entry name" value="Uroporphyrinogen_deCOase"/>
</dbReference>
<organism evidence="12 13">
    <name type="scientific">Pseudoclavibacter endophyticus</name>
    <dbReference type="NCBI Taxonomy" id="1778590"/>
    <lineage>
        <taxon>Bacteria</taxon>
        <taxon>Bacillati</taxon>
        <taxon>Actinomycetota</taxon>
        <taxon>Actinomycetes</taxon>
        <taxon>Micrococcales</taxon>
        <taxon>Microbacteriaceae</taxon>
        <taxon>Pseudoclavibacter</taxon>
    </lineage>
</organism>
<dbReference type="HAMAP" id="MF_00218">
    <property type="entry name" value="URO_D"/>
    <property type="match status" value="1"/>
</dbReference>
<evidence type="ECO:0000256" key="2">
    <source>
        <dbReference type="ARBA" id="ARBA00009935"/>
    </source>
</evidence>
<keyword evidence="4 7" id="KW-0210">Decarboxylase</keyword>
<keyword evidence="13" id="KW-1185">Reference proteome</keyword>
<keyword evidence="7" id="KW-0963">Cytoplasm</keyword>
<comment type="subcellular location">
    <subcellularLocation>
        <location evidence="7">Cytoplasm</location>
    </subcellularLocation>
</comment>
<feature type="binding site" evidence="7">
    <location>
        <position position="260"/>
    </location>
    <ligand>
        <name>substrate</name>
    </ligand>
</feature>
<dbReference type="Proteomes" id="UP000431744">
    <property type="component" value="Unassembled WGS sequence"/>
</dbReference>
<keyword evidence="6 7" id="KW-0627">Porphyrin biosynthesis</keyword>
<keyword evidence="5 7" id="KW-0456">Lyase</keyword>
<evidence type="ECO:0000256" key="6">
    <source>
        <dbReference type="ARBA" id="ARBA00023244"/>
    </source>
</evidence>
<sequence>MLDTAGNDTAAINAAAAGAPAAGSAAALPSRPEHPAHELAPLDLAHPLASGATAEAPLIRAARGERSERLPIWFMRQAGRSLPEYRRVREGVSMLDSCLRPELAAEITLQPVRRHGVDGAVFFSDIVVPLKLAGEQVEIVPGRGPVFATPIRTSAEAHDFAARVRDRIAPELFAPISEAVALTVAELGSTPLIGFAGAPFTVAAYIVEGGPSKDHLRARALMRADPEAWHAVAGAIAELSGAFLEAQVRAGASIVQLFDSWAGSLSVEQYRRSVGPSSAAALERVRSLRTPGGERVRTIHFGVGTAELLRDLHAVGADVQGVDDRIPLDEASRRLGGEVPLQGNIDPAALGAGQSLLEQHALDVVRRGFSAPAHIVNLGHGVPPETDPDVLTGLVAFVHGLDGRTPPEPDRQE</sequence>
<feature type="binding site" evidence="7">
    <location>
        <position position="125"/>
    </location>
    <ligand>
        <name>substrate</name>
    </ligand>
</feature>
<dbReference type="GO" id="GO:0005829">
    <property type="term" value="C:cytosol"/>
    <property type="evidence" value="ECO:0007669"/>
    <property type="project" value="TreeGrafter"/>
</dbReference>
<accession>A0A6H9WPN8</accession>
<feature type="site" description="Transition state stabilizer" evidence="7">
    <location>
        <position position="125"/>
    </location>
</feature>
<comment type="catalytic activity">
    <reaction evidence="7 8">
        <text>uroporphyrinogen III + 4 H(+) = coproporphyrinogen III + 4 CO2</text>
        <dbReference type="Rhea" id="RHEA:19865"/>
        <dbReference type="ChEBI" id="CHEBI:15378"/>
        <dbReference type="ChEBI" id="CHEBI:16526"/>
        <dbReference type="ChEBI" id="CHEBI:57308"/>
        <dbReference type="ChEBI" id="CHEBI:57309"/>
        <dbReference type="EC" id="4.1.1.37"/>
    </reaction>
</comment>
<dbReference type="EMBL" id="WBJY01000001">
    <property type="protein sequence ID" value="KAB1648795.1"/>
    <property type="molecule type" value="Genomic_DNA"/>
</dbReference>
<dbReference type="InterPro" id="IPR038071">
    <property type="entry name" value="UROD/MetE-like_sf"/>
</dbReference>
<feature type="binding site" evidence="7">
    <location>
        <begin position="76"/>
        <end position="80"/>
    </location>
    <ligand>
        <name>substrate</name>
    </ligand>
</feature>
<dbReference type="PROSITE" id="PS00906">
    <property type="entry name" value="UROD_1"/>
    <property type="match status" value="1"/>
</dbReference>
<feature type="binding site" evidence="7">
    <location>
        <position position="205"/>
    </location>
    <ligand>
        <name>substrate</name>
    </ligand>
</feature>
<comment type="caution">
    <text evidence="12">The sequence shown here is derived from an EMBL/GenBank/DDBJ whole genome shotgun (WGS) entry which is preliminary data.</text>
</comment>
<feature type="domain" description="Uroporphyrinogen decarboxylase (URO-D)" evidence="11">
    <location>
        <begin position="193"/>
        <end position="209"/>
    </location>
</feature>
<dbReference type="UniPathway" id="UPA00251">
    <property type="reaction ID" value="UER00321"/>
</dbReference>
<evidence type="ECO:0000256" key="3">
    <source>
        <dbReference type="ARBA" id="ARBA00012288"/>
    </source>
</evidence>
<proteinExistence type="inferred from homology"/>
<dbReference type="RefSeq" id="WP_158027349.1">
    <property type="nucleotide sequence ID" value="NZ_BMHG01000001.1"/>
</dbReference>
<dbReference type="PROSITE" id="PS00907">
    <property type="entry name" value="UROD_2"/>
    <property type="match status" value="1"/>
</dbReference>
<evidence type="ECO:0000256" key="8">
    <source>
        <dbReference type="RuleBase" id="RU000554"/>
    </source>
</evidence>
<gene>
    <name evidence="7 12" type="primary">hemE</name>
    <name evidence="12" type="ORF">F8O04_00355</name>
</gene>
<protein>
    <recommendedName>
        <fullName evidence="3 7">Uroporphyrinogen decarboxylase</fullName>
        <shortName evidence="7">UPD</shortName>
        <shortName evidence="7">URO-D</shortName>
        <ecNumber evidence="3 7">4.1.1.37</ecNumber>
    </recommendedName>
</protein>
<dbReference type="PANTHER" id="PTHR21091">
    <property type="entry name" value="METHYLTETRAHYDROFOLATE:HOMOCYSTEINE METHYLTRANSFERASE RELATED"/>
    <property type="match status" value="1"/>
</dbReference>
<dbReference type="OrthoDB" id="9806656at2"/>
<evidence type="ECO:0000256" key="9">
    <source>
        <dbReference type="RuleBase" id="RU004169"/>
    </source>
</evidence>
<dbReference type="Gene3D" id="3.20.20.210">
    <property type="match status" value="1"/>
</dbReference>
<evidence type="ECO:0000256" key="4">
    <source>
        <dbReference type="ARBA" id="ARBA00022793"/>
    </source>
</evidence>
<evidence type="ECO:0000256" key="1">
    <source>
        <dbReference type="ARBA" id="ARBA00004804"/>
    </source>
</evidence>
<dbReference type="PANTHER" id="PTHR21091:SF169">
    <property type="entry name" value="UROPORPHYRINOGEN DECARBOXYLASE"/>
    <property type="match status" value="1"/>
</dbReference>
<dbReference type="AlphaFoldDB" id="A0A6H9WPN8"/>
<comment type="pathway">
    <text evidence="1 7 8">Porphyrin-containing compound metabolism; protoporphyrin-IX biosynthesis; coproporphyrinogen-III from 5-aminolevulinate: step 4/4.</text>
</comment>
<name>A0A6H9WPN8_9MICO</name>
<dbReference type="GO" id="GO:0004853">
    <property type="term" value="F:uroporphyrinogen decarboxylase activity"/>
    <property type="evidence" value="ECO:0007669"/>
    <property type="project" value="UniProtKB-UniRule"/>
</dbReference>
<reference evidence="12 13" key="1">
    <citation type="submission" date="2019-09" db="EMBL/GenBank/DDBJ databases">
        <title>Phylogeny of genus Pseudoclavibacter and closely related genus.</title>
        <authorList>
            <person name="Li Y."/>
        </authorList>
    </citation>
    <scope>NUCLEOTIDE SEQUENCE [LARGE SCALE GENOMIC DNA]</scope>
    <source>
        <strain evidence="12 13">EGI 60007</strain>
    </source>
</reference>
<comment type="subunit">
    <text evidence="7">Homodimer.</text>
</comment>
<evidence type="ECO:0000313" key="13">
    <source>
        <dbReference type="Proteomes" id="UP000431744"/>
    </source>
</evidence>
<dbReference type="CDD" id="cd00717">
    <property type="entry name" value="URO-D"/>
    <property type="match status" value="1"/>
</dbReference>
<feature type="binding site" evidence="7">
    <location>
        <position position="380"/>
    </location>
    <ligand>
        <name>substrate</name>
    </ligand>
</feature>
<comment type="caution">
    <text evidence="7">Lacks conserved residue(s) required for the propagation of feature annotation.</text>
</comment>
<dbReference type="SUPFAM" id="SSF51726">
    <property type="entry name" value="UROD/MetE-like"/>
    <property type="match status" value="1"/>
</dbReference>
<evidence type="ECO:0000256" key="7">
    <source>
        <dbReference type="HAMAP-Rule" id="MF_00218"/>
    </source>
</evidence>
<feature type="domain" description="Uroporphyrinogen decarboxylase (URO-D)" evidence="10">
    <location>
        <begin position="71"/>
        <end position="80"/>
    </location>
</feature>
<evidence type="ECO:0000313" key="12">
    <source>
        <dbReference type="EMBL" id="KAB1648795.1"/>
    </source>
</evidence>
<dbReference type="EC" id="4.1.1.37" evidence="3 7"/>
<comment type="similarity">
    <text evidence="2 7 9">Belongs to the uroporphyrinogen decarboxylase family.</text>
</comment>
<evidence type="ECO:0000259" key="11">
    <source>
        <dbReference type="PROSITE" id="PS00907"/>
    </source>
</evidence>
<dbReference type="Pfam" id="PF01208">
    <property type="entry name" value="URO-D"/>
    <property type="match status" value="1"/>
</dbReference>